<evidence type="ECO:0000256" key="7">
    <source>
        <dbReference type="ARBA" id="ARBA00022588"/>
    </source>
</evidence>
<feature type="domain" description="NID" evidence="11">
    <location>
        <begin position="261"/>
        <end position="349"/>
    </location>
</feature>
<dbReference type="PANTHER" id="PTHR15225">
    <property type="entry name" value="INTERFERON-INDUCED PROTEIN 35/NMI N-MYC/STAT INTERACTING PROTEIN"/>
    <property type="match status" value="1"/>
</dbReference>
<dbReference type="OrthoDB" id="9936051at2759"/>
<dbReference type="PANTHER" id="PTHR15225:SF1">
    <property type="entry name" value="INTERFERON-INDUCED 35 KDA PROTEIN"/>
    <property type="match status" value="1"/>
</dbReference>
<dbReference type="GO" id="GO:0045088">
    <property type="term" value="P:regulation of innate immune response"/>
    <property type="evidence" value="ECO:0007669"/>
    <property type="project" value="UniProtKB-ARBA"/>
</dbReference>
<keyword evidence="8" id="KW-0391">Immunity</keyword>
<keyword evidence="5" id="KW-0963">Cytoplasm</keyword>
<proteinExistence type="inferred from homology"/>
<evidence type="ECO:0000259" key="11">
    <source>
        <dbReference type="Pfam" id="PF07292"/>
    </source>
</evidence>
<evidence type="ECO:0000256" key="5">
    <source>
        <dbReference type="ARBA" id="ARBA00022490"/>
    </source>
</evidence>
<evidence type="ECO:0000313" key="12">
    <source>
        <dbReference type="Ensembl" id="ENSPKIP00000011675.1"/>
    </source>
</evidence>
<evidence type="ECO:0000256" key="2">
    <source>
        <dbReference type="ARBA" id="ARBA00004496"/>
    </source>
</evidence>
<evidence type="ECO:0000256" key="4">
    <source>
        <dbReference type="ARBA" id="ARBA00010081"/>
    </source>
</evidence>
<reference evidence="12" key="1">
    <citation type="submission" date="2025-08" db="UniProtKB">
        <authorList>
            <consortium name="Ensembl"/>
        </authorList>
    </citation>
    <scope>IDENTIFICATION</scope>
</reference>
<dbReference type="AlphaFoldDB" id="A0A3B3R1A0"/>
<evidence type="ECO:0000256" key="8">
    <source>
        <dbReference type="ARBA" id="ARBA00022859"/>
    </source>
</evidence>
<feature type="region of interest" description="Disordered" evidence="10">
    <location>
        <begin position="1"/>
        <end position="22"/>
    </location>
</feature>
<name>A0A3B3R1A0_9TELE</name>
<evidence type="ECO:0000256" key="3">
    <source>
        <dbReference type="ARBA" id="ARBA00004613"/>
    </source>
</evidence>
<comment type="subcellular location">
    <subcellularLocation>
        <location evidence="2">Cytoplasm</location>
    </subcellularLocation>
    <subcellularLocation>
        <location evidence="1">Nucleus</location>
    </subcellularLocation>
    <subcellularLocation>
        <location evidence="3">Secreted</location>
    </subcellularLocation>
</comment>
<evidence type="ECO:0000256" key="9">
    <source>
        <dbReference type="ARBA" id="ARBA00023242"/>
    </source>
</evidence>
<dbReference type="Ensembl" id="ENSPKIT00000023624.1">
    <property type="protein sequence ID" value="ENSPKIP00000011675.1"/>
    <property type="gene ID" value="ENSPKIG00000018670.1"/>
</dbReference>
<dbReference type="GeneTree" id="ENSGT00530000063686"/>
<keyword evidence="13" id="KW-1185">Reference proteome</keyword>
<dbReference type="GO" id="GO:0005615">
    <property type="term" value="C:extracellular space"/>
    <property type="evidence" value="ECO:0007669"/>
    <property type="project" value="UniProtKB-ARBA"/>
</dbReference>
<keyword evidence="6" id="KW-0964">Secreted</keyword>
<dbReference type="FunFam" id="3.30.70.330:FF:000300">
    <property type="entry name" value="Interferon-induced protein 35"/>
    <property type="match status" value="1"/>
</dbReference>
<evidence type="ECO:0000256" key="6">
    <source>
        <dbReference type="ARBA" id="ARBA00022525"/>
    </source>
</evidence>
<dbReference type="KEGG" id="pki:111855961"/>
<dbReference type="Proteomes" id="UP000261540">
    <property type="component" value="Unplaced"/>
</dbReference>
<dbReference type="Gene3D" id="3.30.70.330">
    <property type="match status" value="1"/>
</dbReference>
<dbReference type="InterPro" id="IPR012677">
    <property type="entry name" value="Nucleotide-bd_a/b_plait_sf"/>
</dbReference>
<evidence type="ECO:0000313" key="13">
    <source>
        <dbReference type="Proteomes" id="UP000261540"/>
    </source>
</evidence>
<dbReference type="InterPro" id="IPR009909">
    <property type="entry name" value="Nmi/IFP35_dom"/>
</dbReference>
<dbReference type="GO" id="GO:0045087">
    <property type="term" value="P:innate immune response"/>
    <property type="evidence" value="ECO:0007669"/>
    <property type="project" value="UniProtKB-KW"/>
</dbReference>
<evidence type="ECO:0000256" key="1">
    <source>
        <dbReference type="ARBA" id="ARBA00004123"/>
    </source>
</evidence>
<dbReference type="GO" id="GO:0005634">
    <property type="term" value="C:nucleus"/>
    <property type="evidence" value="ECO:0007669"/>
    <property type="project" value="UniProtKB-SubCell"/>
</dbReference>
<keyword evidence="9" id="KW-0539">Nucleus</keyword>
<feature type="domain" description="NID" evidence="11">
    <location>
        <begin position="164"/>
        <end position="251"/>
    </location>
</feature>
<comment type="similarity">
    <text evidence="4">Belongs to the NMI family.</text>
</comment>
<evidence type="ECO:0000256" key="10">
    <source>
        <dbReference type="SAM" id="MobiDB-lite"/>
    </source>
</evidence>
<keyword evidence="7" id="KW-0399">Innate immunity</keyword>
<protein>
    <submittedName>
        <fullName evidence="12">Interferon-induced protein 35</fullName>
    </submittedName>
</protein>
<reference evidence="12" key="2">
    <citation type="submission" date="2025-09" db="UniProtKB">
        <authorList>
            <consortium name="Ensembl"/>
        </authorList>
    </citation>
    <scope>IDENTIFICATION</scope>
</reference>
<dbReference type="Pfam" id="PF07292">
    <property type="entry name" value="NID"/>
    <property type="match status" value="2"/>
</dbReference>
<dbReference type="CTD" id="3430"/>
<accession>A0A3B3R1A0</accession>
<sequence length="371" mass="41690">MSSEEDYSLVSEIGLESPSSLEEIGQEIENHKEKHRQLIADQEEISKAIEASKHFADEFRQRAISQGKMQLEDEQEQAKHRDVLQGRLLLLQQESSRLEEEELKAMQALHGLEEMIGIARQETQLPTAAPEKNVIFTGAVSDEEVSCNFDIKPRILYPMDGGTALLTFEEEEVAEKIMSLKQHEVTLGECFIRLQAEPVWVLQPSRIEVSTYICPKRILVSNLPTTDTSRTLDKLEIHFSKSRNGGGEVEAVEFLQDSSNVVITFVQDSVAKALTDRLSHDVDFGTGRKQRVHVNPFMNGEITALKTRVSKSIRTVLLSGIPTVMEQEDLQDHLEIHFQKAINGGGEIDAITYNPLGQRKLAVFLEDCPSP</sequence>
<dbReference type="GO" id="GO:0005737">
    <property type="term" value="C:cytoplasm"/>
    <property type="evidence" value="ECO:0007669"/>
    <property type="project" value="UniProtKB-SubCell"/>
</dbReference>
<organism evidence="12 13">
    <name type="scientific">Paramormyrops kingsleyae</name>
    <dbReference type="NCBI Taxonomy" id="1676925"/>
    <lineage>
        <taxon>Eukaryota</taxon>
        <taxon>Metazoa</taxon>
        <taxon>Chordata</taxon>
        <taxon>Craniata</taxon>
        <taxon>Vertebrata</taxon>
        <taxon>Euteleostomi</taxon>
        <taxon>Actinopterygii</taxon>
        <taxon>Neopterygii</taxon>
        <taxon>Teleostei</taxon>
        <taxon>Osteoglossocephala</taxon>
        <taxon>Osteoglossomorpha</taxon>
        <taxon>Osteoglossiformes</taxon>
        <taxon>Mormyridae</taxon>
        <taxon>Paramormyrops</taxon>
    </lineage>
</organism>
<dbReference type="STRING" id="1676925.ENSPKIP00000011675"/>